<dbReference type="SMART" id="SM00479">
    <property type="entry name" value="EXOIII"/>
    <property type="match status" value="1"/>
</dbReference>
<dbReference type="InterPro" id="IPR036397">
    <property type="entry name" value="RNaseH_sf"/>
</dbReference>
<dbReference type="GO" id="GO:0006259">
    <property type="term" value="P:DNA metabolic process"/>
    <property type="evidence" value="ECO:0007669"/>
    <property type="project" value="UniProtKB-ARBA"/>
</dbReference>
<dbReference type="OrthoDB" id="7427781at2"/>
<dbReference type="NCBIfam" id="NF006615">
    <property type="entry name" value="PRK09182.1"/>
    <property type="match status" value="1"/>
</dbReference>
<dbReference type="SUPFAM" id="SSF53098">
    <property type="entry name" value="Ribonuclease H-like"/>
    <property type="match status" value="1"/>
</dbReference>
<reference evidence="2 3" key="1">
    <citation type="submission" date="2019-07" db="EMBL/GenBank/DDBJ databases">
        <title>Full genome sequence of Sphingomonas sp. 4R-6-7(HKS19).</title>
        <authorList>
            <person name="Im W.-T."/>
        </authorList>
    </citation>
    <scope>NUCLEOTIDE SEQUENCE [LARGE SCALE GENOMIC DNA]</scope>
    <source>
        <strain evidence="2 3">HKS19</strain>
    </source>
</reference>
<dbReference type="EMBL" id="CP042306">
    <property type="protein sequence ID" value="QDZ06925.1"/>
    <property type="molecule type" value="Genomic_DNA"/>
</dbReference>
<dbReference type="GO" id="GO:0004527">
    <property type="term" value="F:exonuclease activity"/>
    <property type="evidence" value="ECO:0007669"/>
    <property type="project" value="UniProtKB-ARBA"/>
</dbReference>
<accession>A0A5B8LGK7</accession>
<sequence>MSFRGDDIVPQWLSPDTESAAALLEAHPDYRVLRSLPPLDLLPLPAPEGRLRTAAIIDTETTSLDPATGSIIELAICAVTFDGRGRIVGIGPVHDWLEDPGHPLPSEIVKLTGLCDQDLSGQRIDDARVVEMLSTADLIVAHNARFDATWIEQRYSSLAGQAWCCSLTDVDWRGLGYEGRQLGALLGEAAGFFNGRHRADSDVAALVALLTTTLSSGRTACSEMILSAQRPTVRIIAEGARFEVKDRLKARAYKWDQNIRRWGKEVTSNSVDEERAWLAEQAGCRNPSMRDITWYQRHRV</sequence>
<evidence type="ECO:0000259" key="1">
    <source>
        <dbReference type="SMART" id="SM00479"/>
    </source>
</evidence>
<name>A0A5B8LGK7_9SPHN</name>
<dbReference type="AlphaFoldDB" id="A0A5B8LGK7"/>
<dbReference type="CDD" id="cd06127">
    <property type="entry name" value="DEDDh"/>
    <property type="match status" value="1"/>
</dbReference>
<dbReference type="InterPro" id="IPR012337">
    <property type="entry name" value="RNaseH-like_sf"/>
</dbReference>
<protein>
    <submittedName>
        <fullName evidence="2">DNA polymerase III subunit epsilon</fullName>
    </submittedName>
</protein>
<organism evidence="2 3">
    <name type="scientific">Sphingomonas panacisoli</name>
    <dbReference type="NCBI Taxonomy" id="1813879"/>
    <lineage>
        <taxon>Bacteria</taxon>
        <taxon>Pseudomonadati</taxon>
        <taxon>Pseudomonadota</taxon>
        <taxon>Alphaproteobacteria</taxon>
        <taxon>Sphingomonadales</taxon>
        <taxon>Sphingomonadaceae</taxon>
        <taxon>Sphingomonas</taxon>
    </lineage>
</organism>
<feature type="domain" description="Exonuclease" evidence="1">
    <location>
        <begin position="53"/>
        <end position="219"/>
    </location>
</feature>
<gene>
    <name evidence="2" type="ORF">FPZ24_05045</name>
</gene>
<dbReference type="Pfam" id="PF00929">
    <property type="entry name" value="RNase_T"/>
    <property type="match status" value="1"/>
</dbReference>
<dbReference type="Gene3D" id="3.30.420.10">
    <property type="entry name" value="Ribonuclease H-like superfamily/Ribonuclease H"/>
    <property type="match status" value="1"/>
</dbReference>
<dbReference type="GO" id="GO:0003676">
    <property type="term" value="F:nucleic acid binding"/>
    <property type="evidence" value="ECO:0007669"/>
    <property type="project" value="InterPro"/>
</dbReference>
<dbReference type="Proteomes" id="UP000315673">
    <property type="component" value="Chromosome"/>
</dbReference>
<dbReference type="InterPro" id="IPR013520">
    <property type="entry name" value="Ribonucl_H"/>
</dbReference>
<evidence type="ECO:0000313" key="3">
    <source>
        <dbReference type="Proteomes" id="UP000315673"/>
    </source>
</evidence>
<dbReference type="KEGG" id="spai:FPZ24_05045"/>
<proteinExistence type="predicted"/>
<evidence type="ECO:0000313" key="2">
    <source>
        <dbReference type="EMBL" id="QDZ06925.1"/>
    </source>
</evidence>
<keyword evidence="3" id="KW-1185">Reference proteome</keyword>